<dbReference type="Proteomes" id="UP000683310">
    <property type="component" value="Chromosome"/>
</dbReference>
<evidence type="ECO:0000313" key="2">
    <source>
        <dbReference type="Proteomes" id="UP000683310"/>
    </source>
</evidence>
<dbReference type="InterPro" id="IPR029058">
    <property type="entry name" value="AB_hydrolase_fold"/>
</dbReference>
<proteinExistence type="predicted"/>
<dbReference type="Gene3D" id="3.40.50.1820">
    <property type="entry name" value="alpha/beta hydrolase"/>
    <property type="match status" value="1"/>
</dbReference>
<organism evidence="1 2">
    <name type="scientific">Nocardia tengchongensis</name>
    <dbReference type="NCBI Taxonomy" id="2055889"/>
    <lineage>
        <taxon>Bacteria</taxon>
        <taxon>Bacillati</taxon>
        <taxon>Actinomycetota</taxon>
        <taxon>Actinomycetes</taxon>
        <taxon>Mycobacteriales</taxon>
        <taxon>Nocardiaceae</taxon>
        <taxon>Nocardia</taxon>
    </lineage>
</organism>
<dbReference type="SUPFAM" id="SSF53474">
    <property type="entry name" value="alpha/beta-Hydrolases"/>
    <property type="match status" value="1"/>
</dbReference>
<keyword evidence="2" id="KW-1185">Reference proteome</keyword>
<name>A0ABX8CKC2_9NOCA</name>
<reference evidence="1 2" key="1">
    <citation type="submission" date="2021-04" db="EMBL/GenBank/DDBJ databases">
        <title>Nocardia tengchongensis.</title>
        <authorList>
            <person name="Zhuang k."/>
            <person name="Ran Y."/>
            <person name="Li W."/>
        </authorList>
    </citation>
    <scope>NUCLEOTIDE SEQUENCE [LARGE SCALE GENOMIC DNA]</scope>
    <source>
        <strain evidence="1 2">CFH S0057</strain>
    </source>
</reference>
<dbReference type="EMBL" id="CP074371">
    <property type="protein sequence ID" value="QVI20368.1"/>
    <property type="molecule type" value="Genomic_DNA"/>
</dbReference>
<gene>
    <name evidence="1" type="ORF">KHQ06_29945</name>
</gene>
<accession>A0ABX8CKC2</accession>
<evidence type="ECO:0000313" key="1">
    <source>
        <dbReference type="EMBL" id="QVI20368.1"/>
    </source>
</evidence>
<protein>
    <submittedName>
        <fullName evidence="1">Uncharacterized protein</fullName>
    </submittedName>
</protein>
<sequence length="184" mass="19103">MTEPVQNVTNETLESIAANGMWADGLTFTPEVVQVARALLAALRGVAPAGVLPPELQEVVDTVRGGATVEITQIPGADGVLLSALTVKLNGAEPRPAVVVPAGWSPLGWLPFVWTYLTLAVQGYHVLAYTPRGLGTPGEVTTSQGFIDVAGEKDRATGIACWTTRRNCSGPVPSACSASPTVRG</sequence>